<proteinExistence type="predicted"/>
<gene>
    <name evidence="1" type="ORF">ABS311_17950</name>
</gene>
<comment type="caution">
    <text evidence="1">The sequence shown here is derived from an EMBL/GenBank/DDBJ whole genome shotgun (WGS) entry which is preliminary data.</text>
</comment>
<dbReference type="EMBL" id="JBELOE010000266">
    <property type="protein sequence ID" value="MER2493763.1"/>
    <property type="molecule type" value="Genomic_DNA"/>
</dbReference>
<organism evidence="1 2">
    <name type="scientific">Catenovulum sediminis</name>
    <dbReference type="NCBI Taxonomy" id="1740262"/>
    <lineage>
        <taxon>Bacteria</taxon>
        <taxon>Pseudomonadati</taxon>
        <taxon>Pseudomonadota</taxon>
        <taxon>Gammaproteobacteria</taxon>
        <taxon>Alteromonadales</taxon>
        <taxon>Alteromonadaceae</taxon>
        <taxon>Catenovulum</taxon>
    </lineage>
</organism>
<keyword evidence="2" id="KW-1185">Reference proteome</keyword>
<name>A0ABV1RLD9_9ALTE</name>
<sequence length="137" mass="14555">MNQVSAHNNLKTIGKIPLCVGLHGGVIAFGNALGNNIVDEMKSDKSSKAAAKIQEIQEIQKIQKIQKIQNSNADDTTKKLAIQKVYEEEGVSFGDISDDTGSSGGSGKRGFSGIHGAYDNGGHVHFTRAVLVSLFDV</sequence>
<evidence type="ECO:0000313" key="2">
    <source>
        <dbReference type="Proteomes" id="UP001467690"/>
    </source>
</evidence>
<reference evidence="1 2" key="1">
    <citation type="submission" date="2024-06" db="EMBL/GenBank/DDBJ databases">
        <authorList>
            <person name="Chen R.Y."/>
        </authorList>
    </citation>
    <scope>NUCLEOTIDE SEQUENCE [LARGE SCALE GENOMIC DNA]</scope>
    <source>
        <strain evidence="1 2">D2</strain>
    </source>
</reference>
<dbReference type="Proteomes" id="UP001467690">
    <property type="component" value="Unassembled WGS sequence"/>
</dbReference>
<accession>A0ABV1RLD9</accession>
<dbReference type="RefSeq" id="WP_350402807.1">
    <property type="nucleotide sequence ID" value="NZ_JBELOE010000266.1"/>
</dbReference>
<evidence type="ECO:0000313" key="1">
    <source>
        <dbReference type="EMBL" id="MER2493763.1"/>
    </source>
</evidence>
<protein>
    <submittedName>
        <fullName evidence="1">Uncharacterized protein</fullName>
    </submittedName>
</protein>